<proteinExistence type="predicted"/>
<dbReference type="EMBL" id="CP013118">
    <property type="protein sequence ID" value="ALO15322.1"/>
    <property type="molecule type" value="Genomic_DNA"/>
</dbReference>
<evidence type="ECO:0008006" key="4">
    <source>
        <dbReference type="Google" id="ProtNLM"/>
    </source>
</evidence>
<dbReference type="AlphaFoldDB" id="A0A0S2HZ52"/>
<feature type="signal peptide" evidence="1">
    <location>
        <begin position="1"/>
        <end position="24"/>
    </location>
</feature>
<name>A0A0S2HZ52_9BACT</name>
<accession>A0A0S2HZ52</accession>
<dbReference type="RefSeq" id="WP_157754598.1">
    <property type="nucleotide sequence ID" value="NZ_CP013118.1"/>
</dbReference>
<organism evidence="2 3">
    <name type="scientific">Salinivirga cyanobacteriivorans</name>
    <dbReference type="NCBI Taxonomy" id="1307839"/>
    <lineage>
        <taxon>Bacteria</taxon>
        <taxon>Pseudomonadati</taxon>
        <taxon>Bacteroidota</taxon>
        <taxon>Bacteroidia</taxon>
        <taxon>Bacteroidales</taxon>
        <taxon>Salinivirgaceae</taxon>
        <taxon>Salinivirga</taxon>
    </lineage>
</organism>
<sequence precursor="true">MKTIQLISISMATVLMFMGLSLTANTPPAPSAEVKADFNKTLNKVMKYPGDTEGEKGETLIWVNFDVDKNGKVRVNETAGKTDYAKYVEKELGGLEIRNFEMYDKSYLIKIRFTLQ</sequence>
<dbReference type="KEGG" id="blq:L21SP5_01679"/>
<dbReference type="Proteomes" id="UP000064893">
    <property type="component" value="Chromosome"/>
</dbReference>
<feature type="chain" id="PRO_5006599546" description="TonB C-terminal domain-containing protein" evidence="1">
    <location>
        <begin position="25"/>
        <end position="116"/>
    </location>
</feature>
<protein>
    <recommendedName>
        <fullName evidence="4">TonB C-terminal domain-containing protein</fullName>
    </recommendedName>
</protein>
<gene>
    <name evidence="2" type="ORF">L21SP5_01679</name>
</gene>
<evidence type="ECO:0000256" key="1">
    <source>
        <dbReference type="SAM" id="SignalP"/>
    </source>
</evidence>
<reference evidence="2 3" key="1">
    <citation type="submission" date="2015-11" db="EMBL/GenBank/DDBJ databases">
        <title>Description and complete genome sequence of a novel strain predominating in hypersaline microbial mats and representing a new family of the Bacteriodetes phylum.</title>
        <authorList>
            <person name="Spring S."/>
            <person name="Bunk B."/>
            <person name="Sproer C."/>
            <person name="Klenk H.-P."/>
        </authorList>
    </citation>
    <scope>NUCLEOTIDE SEQUENCE [LARGE SCALE GENOMIC DNA]</scope>
    <source>
        <strain evidence="2 3">L21-Spi-D4</strain>
    </source>
</reference>
<keyword evidence="3" id="KW-1185">Reference proteome</keyword>
<dbReference type="OrthoDB" id="823632at2"/>
<evidence type="ECO:0000313" key="2">
    <source>
        <dbReference type="EMBL" id="ALO15322.1"/>
    </source>
</evidence>
<keyword evidence="1" id="KW-0732">Signal</keyword>
<evidence type="ECO:0000313" key="3">
    <source>
        <dbReference type="Proteomes" id="UP000064893"/>
    </source>
</evidence>